<dbReference type="InterPro" id="IPR045851">
    <property type="entry name" value="AMP-bd_C_sf"/>
</dbReference>
<dbReference type="SUPFAM" id="SSF56801">
    <property type="entry name" value="Acetyl-CoA synthetase-like"/>
    <property type="match status" value="1"/>
</dbReference>
<dbReference type="AlphaFoldDB" id="K2PBL8"/>
<feature type="domain" description="AMP-dependent synthetase/ligase" evidence="5">
    <location>
        <begin position="27"/>
        <end position="370"/>
    </location>
</feature>
<feature type="domain" description="AMP-binding enzyme C-terminal" evidence="6">
    <location>
        <begin position="426"/>
        <end position="501"/>
    </location>
</feature>
<keyword evidence="8" id="KW-1185">Reference proteome</keyword>
<evidence type="ECO:0000259" key="6">
    <source>
        <dbReference type="Pfam" id="PF13193"/>
    </source>
</evidence>
<protein>
    <submittedName>
        <fullName evidence="7">Long-chain-fatty-acid--CoA ligase</fullName>
    </submittedName>
</protein>
<dbReference type="PROSITE" id="PS00455">
    <property type="entry name" value="AMP_BINDING"/>
    <property type="match status" value="1"/>
</dbReference>
<keyword evidence="4" id="KW-0067">ATP-binding</keyword>
<evidence type="ECO:0000259" key="5">
    <source>
        <dbReference type="Pfam" id="PF00501"/>
    </source>
</evidence>
<dbReference type="InterPro" id="IPR000873">
    <property type="entry name" value="AMP-dep_synth/lig_dom"/>
</dbReference>
<dbReference type="PANTHER" id="PTHR43107:SF15">
    <property type="entry name" value="FATTY ACID TRANSPORT PROTEIN 3, ISOFORM A"/>
    <property type="match status" value="1"/>
</dbReference>
<gene>
    <name evidence="7" type="ORF">NA8A_02325</name>
</gene>
<dbReference type="InterPro" id="IPR042099">
    <property type="entry name" value="ANL_N_sf"/>
</dbReference>
<dbReference type="GO" id="GO:0005324">
    <property type="term" value="F:long-chain fatty acid transmembrane transporter activity"/>
    <property type="evidence" value="ECO:0007669"/>
    <property type="project" value="TreeGrafter"/>
</dbReference>
<dbReference type="GO" id="GO:0005524">
    <property type="term" value="F:ATP binding"/>
    <property type="evidence" value="ECO:0007669"/>
    <property type="project" value="UniProtKB-KW"/>
</dbReference>
<dbReference type="Proteomes" id="UP000007374">
    <property type="component" value="Unassembled WGS sequence"/>
</dbReference>
<keyword evidence="3" id="KW-0547">Nucleotide-binding</keyword>
<dbReference type="Gene3D" id="3.40.50.12780">
    <property type="entry name" value="N-terminal domain of ligase-like"/>
    <property type="match status" value="1"/>
</dbReference>
<dbReference type="InterPro" id="IPR025110">
    <property type="entry name" value="AMP-bd_C"/>
</dbReference>
<sequence length="528" mass="58366">MSGRNSADFNMRAHWPAPGEGTFRTILEQRANTDPDHPFCVWEGGQLTVRELHERSTKLANALLDLGIGKGDVVALMLDQHAEHIIALYACAQIGVARTSVNVNAKGDYLSLLLADARPRVLIAETTYRPLLDQALGETEIAHVIWNDDSGTGQLDRLIEGGATTPPALSAGPDDPLVINYTSGTTGAPKKFSRSDRVVQIGSIGCLLIGEMEPGDVLLFWEPLYHGAGHQTVFAAIMEKLTLAMVPRFSASRFWDQARRFNATKIHYIGGILPILLKQPARDNDRDHAVKVAWGAGCPEDIGEEFERRFGVTVNEGYGLSEVANYVSINVGGPRGSIGKPLPWFSVRIIDDGEQDVPQGETGEIVVKGKSEGHTSVSLNKVQTRTQAGWIKTGDLGRFDENGYLFFTGRKSDSLRRRGENVSAWEVERIVARHPSVEECALVGVDSGLGAGDDDLKLFVKLKPQEMLEPLDLIQWCEDKMPYFQIPRYVDFTQEFPKTPSQRIRKAELSRSIDDCWDIQNSGYILKR</sequence>
<dbReference type="PATRIC" id="fig|1231190.3.peg.490"/>
<dbReference type="Gene3D" id="3.30.300.30">
    <property type="match status" value="1"/>
</dbReference>
<evidence type="ECO:0000256" key="2">
    <source>
        <dbReference type="ARBA" id="ARBA00022598"/>
    </source>
</evidence>
<evidence type="ECO:0000256" key="1">
    <source>
        <dbReference type="ARBA" id="ARBA00006432"/>
    </source>
</evidence>
<dbReference type="RefSeq" id="WP_009755788.1">
    <property type="nucleotide sequence ID" value="NZ_AMSI01000001.1"/>
</dbReference>
<evidence type="ECO:0000313" key="8">
    <source>
        <dbReference type="Proteomes" id="UP000007374"/>
    </source>
</evidence>
<dbReference type="GO" id="GO:0044539">
    <property type="term" value="P:long-chain fatty acid import into cell"/>
    <property type="evidence" value="ECO:0007669"/>
    <property type="project" value="TreeGrafter"/>
</dbReference>
<dbReference type="EMBL" id="AMSI01000001">
    <property type="protein sequence ID" value="EKF44541.1"/>
    <property type="molecule type" value="Genomic_DNA"/>
</dbReference>
<dbReference type="STRING" id="721133.SAMN05216176_102470"/>
<name>K2PBL8_9HYPH</name>
<dbReference type="GO" id="GO:0005886">
    <property type="term" value="C:plasma membrane"/>
    <property type="evidence" value="ECO:0007669"/>
    <property type="project" value="TreeGrafter"/>
</dbReference>
<organism evidence="7 8">
    <name type="scientific">Nitratireductor indicus C115</name>
    <dbReference type="NCBI Taxonomy" id="1231190"/>
    <lineage>
        <taxon>Bacteria</taxon>
        <taxon>Pseudomonadati</taxon>
        <taxon>Pseudomonadota</taxon>
        <taxon>Alphaproteobacteria</taxon>
        <taxon>Hyphomicrobiales</taxon>
        <taxon>Phyllobacteriaceae</taxon>
        <taxon>Nitratireductor</taxon>
    </lineage>
</organism>
<dbReference type="GO" id="GO:0004467">
    <property type="term" value="F:long-chain fatty acid-CoA ligase activity"/>
    <property type="evidence" value="ECO:0007669"/>
    <property type="project" value="TreeGrafter"/>
</dbReference>
<proteinExistence type="inferred from homology"/>
<comment type="similarity">
    <text evidence="1">Belongs to the ATP-dependent AMP-binding enzyme family.</text>
</comment>
<dbReference type="Pfam" id="PF13193">
    <property type="entry name" value="AMP-binding_C"/>
    <property type="match status" value="1"/>
</dbReference>
<accession>K2PBL8</accession>
<dbReference type="PANTHER" id="PTHR43107">
    <property type="entry name" value="LONG-CHAIN FATTY ACID TRANSPORT PROTEIN"/>
    <property type="match status" value="1"/>
</dbReference>
<keyword evidence="2 7" id="KW-0436">Ligase</keyword>
<comment type="caution">
    <text evidence="7">The sequence shown here is derived from an EMBL/GenBank/DDBJ whole genome shotgun (WGS) entry which is preliminary data.</text>
</comment>
<dbReference type="eggNOG" id="COG0318">
    <property type="taxonomic scope" value="Bacteria"/>
</dbReference>
<evidence type="ECO:0000256" key="4">
    <source>
        <dbReference type="ARBA" id="ARBA00022840"/>
    </source>
</evidence>
<dbReference type="Pfam" id="PF00501">
    <property type="entry name" value="AMP-binding"/>
    <property type="match status" value="1"/>
</dbReference>
<reference evidence="7 8" key="1">
    <citation type="journal article" date="2012" name="J. Bacteriol.">
        <title>Genome Sequence of Nitratireductor indicus Type Strain C115.</title>
        <authorList>
            <person name="Lai Q."/>
            <person name="Li G."/>
            <person name="Yu Z."/>
            <person name="Shao Z."/>
        </authorList>
    </citation>
    <scope>NUCLEOTIDE SEQUENCE [LARGE SCALE GENOMIC DNA]</scope>
    <source>
        <strain evidence="7 8">C115</strain>
    </source>
</reference>
<dbReference type="InterPro" id="IPR020845">
    <property type="entry name" value="AMP-binding_CS"/>
</dbReference>
<evidence type="ECO:0000313" key="7">
    <source>
        <dbReference type="EMBL" id="EKF44541.1"/>
    </source>
</evidence>
<evidence type="ECO:0000256" key="3">
    <source>
        <dbReference type="ARBA" id="ARBA00022741"/>
    </source>
</evidence>